<dbReference type="PANTHER" id="PTHR38459:SF1">
    <property type="entry name" value="PROPHAGE BACTOPRENOL-LINKED GLUCOSE TRANSLOCASE HOMOLOG"/>
    <property type="match status" value="1"/>
</dbReference>
<accession>A0A348AKM7</accession>
<comment type="similarity">
    <text evidence="2">Belongs to the GtrA family.</text>
</comment>
<dbReference type="KEGG" id="mana:MAMMFC1_02309"/>
<organism evidence="8 9">
    <name type="scientific">Methylomusa anaerophila</name>
    <dbReference type="NCBI Taxonomy" id="1930071"/>
    <lineage>
        <taxon>Bacteria</taxon>
        <taxon>Bacillati</taxon>
        <taxon>Bacillota</taxon>
        <taxon>Negativicutes</taxon>
        <taxon>Selenomonadales</taxon>
        <taxon>Sporomusaceae</taxon>
        <taxon>Methylomusa</taxon>
    </lineage>
</organism>
<protein>
    <submittedName>
        <fullName evidence="8">GtrA-like protein</fullName>
    </submittedName>
</protein>
<evidence type="ECO:0000313" key="9">
    <source>
        <dbReference type="Proteomes" id="UP000276437"/>
    </source>
</evidence>
<keyword evidence="5 6" id="KW-0472">Membrane</keyword>
<comment type="subcellular location">
    <subcellularLocation>
        <location evidence="1">Membrane</location>
        <topology evidence="1">Multi-pass membrane protein</topology>
    </subcellularLocation>
</comment>
<feature type="transmembrane region" description="Helical" evidence="6">
    <location>
        <begin position="20"/>
        <end position="42"/>
    </location>
</feature>
<gene>
    <name evidence="8" type="ORF">MAMMFC1_02309</name>
</gene>
<dbReference type="GO" id="GO:0000271">
    <property type="term" value="P:polysaccharide biosynthetic process"/>
    <property type="evidence" value="ECO:0007669"/>
    <property type="project" value="InterPro"/>
</dbReference>
<dbReference type="EMBL" id="AP018449">
    <property type="protein sequence ID" value="BBB91625.1"/>
    <property type="molecule type" value="Genomic_DNA"/>
</dbReference>
<dbReference type="GO" id="GO:0005886">
    <property type="term" value="C:plasma membrane"/>
    <property type="evidence" value="ECO:0007669"/>
    <property type="project" value="TreeGrafter"/>
</dbReference>
<evidence type="ECO:0000256" key="2">
    <source>
        <dbReference type="ARBA" id="ARBA00009399"/>
    </source>
</evidence>
<feature type="domain" description="GtrA/DPMS transmembrane" evidence="7">
    <location>
        <begin position="22"/>
        <end position="136"/>
    </location>
</feature>
<sequence length="137" mass="15827">MITEDNYSRWKNDAQLWKKVIKFGIVGGMVTGVHGIVLAALVEFWYWNAVYATFVAFVTAFLTSYLLNSLWTFGVMAKNKMYFIKFFAVAIVGLLLNVIIMYITTEVIQWNYQTGFFIGIIVVPTVSFSLNYVWTFR</sequence>
<evidence type="ECO:0000256" key="4">
    <source>
        <dbReference type="ARBA" id="ARBA00022989"/>
    </source>
</evidence>
<keyword evidence="4 6" id="KW-1133">Transmembrane helix</keyword>
<evidence type="ECO:0000259" key="7">
    <source>
        <dbReference type="Pfam" id="PF04138"/>
    </source>
</evidence>
<feature type="transmembrane region" description="Helical" evidence="6">
    <location>
        <begin position="82"/>
        <end position="103"/>
    </location>
</feature>
<evidence type="ECO:0000313" key="8">
    <source>
        <dbReference type="EMBL" id="BBB91625.1"/>
    </source>
</evidence>
<dbReference type="PANTHER" id="PTHR38459">
    <property type="entry name" value="PROPHAGE BACTOPRENOL-LINKED GLUCOSE TRANSLOCASE HOMOLOG"/>
    <property type="match status" value="1"/>
</dbReference>
<dbReference type="Proteomes" id="UP000276437">
    <property type="component" value="Chromosome"/>
</dbReference>
<evidence type="ECO:0000256" key="3">
    <source>
        <dbReference type="ARBA" id="ARBA00022692"/>
    </source>
</evidence>
<feature type="transmembrane region" description="Helical" evidence="6">
    <location>
        <begin position="115"/>
        <end position="134"/>
    </location>
</feature>
<evidence type="ECO:0000256" key="1">
    <source>
        <dbReference type="ARBA" id="ARBA00004141"/>
    </source>
</evidence>
<dbReference type="Pfam" id="PF04138">
    <property type="entry name" value="GtrA_DPMS_TM"/>
    <property type="match status" value="1"/>
</dbReference>
<proteinExistence type="inferred from homology"/>
<feature type="transmembrane region" description="Helical" evidence="6">
    <location>
        <begin position="48"/>
        <end position="70"/>
    </location>
</feature>
<dbReference type="AlphaFoldDB" id="A0A348AKM7"/>
<keyword evidence="3 6" id="KW-0812">Transmembrane</keyword>
<evidence type="ECO:0000256" key="5">
    <source>
        <dbReference type="ARBA" id="ARBA00023136"/>
    </source>
</evidence>
<keyword evidence="9" id="KW-1185">Reference proteome</keyword>
<evidence type="ECO:0000256" key="6">
    <source>
        <dbReference type="SAM" id="Phobius"/>
    </source>
</evidence>
<name>A0A348AKM7_9FIRM</name>
<dbReference type="InterPro" id="IPR007267">
    <property type="entry name" value="GtrA_DPMS_TM"/>
</dbReference>
<dbReference type="InterPro" id="IPR051401">
    <property type="entry name" value="GtrA_CellWall_Glycosyl"/>
</dbReference>
<reference evidence="8 9" key="1">
    <citation type="journal article" date="2018" name="Int. J. Syst. Evol. Microbiol.">
        <title>Methylomusa anaerophila gen. nov., sp. nov., an anaerobic methanol-utilizing bacterium isolated from a microbial fuel cell.</title>
        <authorList>
            <person name="Amano N."/>
            <person name="Yamamuro A."/>
            <person name="Miyahara M."/>
            <person name="Kouzuma A."/>
            <person name="Abe T."/>
            <person name="Watanabe K."/>
        </authorList>
    </citation>
    <scope>NUCLEOTIDE SEQUENCE [LARGE SCALE GENOMIC DNA]</scope>
    <source>
        <strain evidence="8 9">MMFC1</strain>
    </source>
</reference>